<dbReference type="Pfam" id="PF00756">
    <property type="entry name" value="Esterase"/>
    <property type="match status" value="1"/>
</dbReference>
<organism evidence="1 2">
    <name type="scientific">Portibacter lacus</name>
    <dbReference type="NCBI Taxonomy" id="1099794"/>
    <lineage>
        <taxon>Bacteria</taxon>
        <taxon>Pseudomonadati</taxon>
        <taxon>Bacteroidota</taxon>
        <taxon>Saprospiria</taxon>
        <taxon>Saprospirales</taxon>
        <taxon>Haliscomenobacteraceae</taxon>
        <taxon>Portibacter</taxon>
    </lineage>
</organism>
<keyword evidence="2" id="KW-1185">Reference proteome</keyword>
<dbReference type="SUPFAM" id="SSF53474">
    <property type="entry name" value="alpha/beta-Hydrolases"/>
    <property type="match status" value="1"/>
</dbReference>
<reference evidence="1" key="1">
    <citation type="journal article" date="2014" name="Int. J. Syst. Evol. Microbiol.">
        <title>Complete genome sequence of Corynebacterium casei LMG S-19264T (=DSM 44701T), isolated from a smear-ripened cheese.</title>
        <authorList>
            <consortium name="US DOE Joint Genome Institute (JGI-PGF)"/>
            <person name="Walter F."/>
            <person name="Albersmeier A."/>
            <person name="Kalinowski J."/>
            <person name="Ruckert C."/>
        </authorList>
    </citation>
    <scope>NUCLEOTIDE SEQUENCE</scope>
    <source>
        <strain evidence="1">NBRC 108769</strain>
    </source>
</reference>
<dbReference type="AlphaFoldDB" id="A0AA37WHU2"/>
<protein>
    <submittedName>
        <fullName evidence="1">Tributyrin esterase</fullName>
    </submittedName>
</protein>
<dbReference type="Proteomes" id="UP001156666">
    <property type="component" value="Unassembled WGS sequence"/>
</dbReference>
<dbReference type="PANTHER" id="PTHR48098">
    <property type="entry name" value="ENTEROCHELIN ESTERASE-RELATED"/>
    <property type="match status" value="1"/>
</dbReference>
<accession>A0AA37WHU2</accession>
<dbReference type="EMBL" id="BSOH01000037">
    <property type="protein sequence ID" value="GLR19979.1"/>
    <property type="molecule type" value="Genomic_DNA"/>
</dbReference>
<reference evidence="1" key="2">
    <citation type="submission" date="2023-01" db="EMBL/GenBank/DDBJ databases">
        <title>Draft genome sequence of Portibacter lacus strain NBRC 108769.</title>
        <authorList>
            <person name="Sun Q."/>
            <person name="Mori K."/>
        </authorList>
    </citation>
    <scope>NUCLEOTIDE SEQUENCE</scope>
    <source>
        <strain evidence="1">NBRC 108769</strain>
    </source>
</reference>
<dbReference type="InterPro" id="IPR050583">
    <property type="entry name" value="Mycobacterial_A85_antigen"/>
</dbReference>
<evidence type="ECO:0000313" key="2">
    <source>
        <dbReference type="Proteomes" id="UP001156666"/>
    </source>
</evidence>
<dbReference type="Gene3D" id="3.40.50.1820">
    <property type="entry name" value="alpha/beta hydrolase"/>
    <property type="match status" value="1"/>
</dbReference>
<evidence type="ECO:0000313" key="1">
    <source>
        <dbReference type="EMBL" id="GLR19979.1"/>
    </source>
</evidence>
<proteinExistence type="predicted"/>
<dbReference type="InterPro" id="IPR029058">
    <property type="entry name" value="AB_hydrolase_fold"/>
</dbReference>
<dbReference type="GO" id="GO:0016747">
    <property type="term" value="F:acyltransferase activity, transferring groups other than amino-acyl groups"/>
    <property type="evidence" value="ECO:0007669"/>
    <property type="project" value="TreeGrafter"/>
</dbReference>
<sequence>MMSSFKTVELSEKTYESGNLRFLTVKSPNLKGRGDICLFVPSSNQELRDLPIYILLHGVYGSSWAWAMKGGAAQSAQTMIEANQIKPAIIAMPSDGLWGDGSAYLPHHQKNFEEWIVSDVPTAVRENIPEASDASVLCIGGLSMGGYGALMLGAKHGEKFKAASGHSSITKLMELKDFVEEPIDDYKTEGVLYDVIDAMKFHHDKLPKIRFDCGISDSLLDANRKLHQEMDTAGIKHIYEEFDGGHEWPYWQDHVTKTFMFFDKATNLDC</sequence>
<dbReference type="PANTHER" id="PTHR48098:SF1">
    <property type="entry name" value="DIACYLGLYCEROL ACYLTRANSFERASE_MYCOLYLTRANSFERASE AG85A"/>
    <property type="match status" value="1"/>
</dbReference>
<dbReference type="InterPro" id="IPR000801">
    <property type="entry name" value="Esterase-like"/>
</dbReference>
<gene>
    <name evidence="1" type="ORF">GCM10007940_45950</name>
</gene>
<name>A0AA37WHU2_9BACT</name>
<comment type="caution">
    <text evidence="1">The sequence shown here is derived from an EMBL/GenBank/DDBJ whole genome shotgun (WGS) entry which is preliminary data.</text>
</comment>